<proteinExistence type="predicted"/>
<protein>
    <submittedName>
        <fullName evidence="1">Uncharacterized protein</fullName>
    </submittedName>
</protein>
<reference evidence="1 2" key="1">
    <citation type="submission" date="2019-01" db="EMBL/GenBank/DDBJ databases">
        <title>Draft genome sequences of three monokaryotic isolates of the white-rot basidiomycete fungus Dichomitus squalens.</title>
        <authorList>
            <consortium name="DOE Joint Genome Institute"/>
            <person name="Lopez S.C."/>
            <person name="Andreopoulos B."/>
            <person name="Pangilinan J."/>
            <person name="Lipzen A."/>
            <person name="Riley R."/>
            <person name="Ahrendt S."/>
            <person name="Ng V."/>
            <person name="Barry K."/>
            <person name="Daum C."/>
            <person name="Grigoriev I.V."/>
            <person name="Hilden K.S."/>
            <person name="Makela M.R."/>
            <person name="de Vries R.P."/>
        </authorList>
    </citation>
    <scope>NUCLEOTIDE SEQUENCE [LARGE SCALE GENOMIC DNA]</scope>
    <source>
        <strain evidence="1 2">CBS 464.89</strain>
    </source>
</reference>
<dbReference type="Proteomes" id="UP000292082">
    <property type="component" value="Unassembled WGS sequence"/>
</dbReference>
<gene>
    <name evidence="1" type="ORF">BD310DRAFT_400615</name>
</gene>
<evidence type="ECO:0000313" key="1">
    <source>
        <dbReference type="EMBL" id="TBU64510.1"/>
    </source>
</evidence>
<name>A0A4Q9NU56_9APHY</name>
<keyword evidence="2" id="KW-1185">Reference proteome</keyword>
<evidence type="ECO:0000313" key="2">
    <source>
        <dbReference type="Proteomes" id="UP000292082"/>
    </source>
</evidence>
<dbReference type="EMBL" id="ML145086">
    <property type="protein sequence ID" value="TBU64510.1"/>
    <property type="molecule type" value="Genomic_DNA"/>
</dbReference>
<organism evidence="1 2">
    <name type="scientific">Dichomitus squalens</name>
    <dbReference type="NCBI Taxonomy" id="114155"/>
    <lineage>
        <taxon>Eukaryota</taxon>
        <taxon>Fungi</taxon>
        <taxon>Dikarya</taxon>
        <taxon>Basidiomycota</taxon>
        <taxon>Agaricomycotina</taxon>
        <taxon>Agaricomycetes</taxon>
        <taxon>Polyporales</taxon>
        <taxon>Polyporaceae</taxon>
        <taxon>Dichomitus</taxon>
    </lineage>
</organism>
<accession>A0A4Q9NU56</accession>
<sequence>MIPSAEDHRSSLRFYLQRGLTKGTATMFHQPLPKMADRNISETTCQFISQSSPPVRIAGRRYSQIRRGSAAFPLVRAPGMNGATKLYAVLIDVDIVMLGVACYETLKLAIGCAQRPSVLIGTRNNGEERPYESAEARMVYKLSAWTSYVSGPCTAEREANIIEGFRAPIPMYHHVSDHPRARRR</sequence>
<dbReference type="AlphaFoldDB" id="A0A4Q9NU56"/>